<reference evidence="2" key="1">
    <citation type="submission" date="2023-06" db="EMBL/GenBank/DDBJ databases">
        <title>Genome-scale phylogeny and comparative genomics of the fungal order Sordariales.</title>
        <authorList>
            <consortium name="Lawrence Berkeley National Laboratory"/>
            <person name="Hensen N."/>
            <person name="Bonometti L."/>
            <person name="Westerberg I."/>
            <person name="Brannstrom I.O."/>
            <person name="Guillou S."/>
            <person name="Cros-Aarteil S."/>
            <person name="Calhoun S."/>
            <person name="Haridas S."/>
            <person name="Kuo A."/>
            <person name="Mondo S."/>
            <person name="Pangilinan J."/>
            <person name="Riley R."/>
            <person name="Labutti K."/>
            <person name="Andreopoulos B."/>
            <person name="Lipzen A."/>
            <person name="Chen C."/>
            <person name="Yanf M."/>
            <person name="Daum C."/>
            <person name="Ng V."/>
            <person name="Clum A."/>
            <person name="Steindorff A."/>
            <person name="Ohm R."/>
            <person name="Martin F."/>
            <person name="Silar P."/>
            <person name="Natvig D."/>
            <person name="Lalanne C."/>
            <person name="Gautier V."/>
            <person name="Ament-Velasquez S.L."/>
            <person name="Kruys A."/>
            <person name="Hutchinson M.I."/>
            <person name="Powell A.J."/>
            <person name="Barry K."/>
            <person name="Miller A.N."/>
            <person name="Grigoriev I.V."/>
            <person name="Debuchy R."/>
            <person name="Gladieux P."/>
            <person name="Thoren M.H."/>
            <person name="Johannesson H."/>
        </authorList>
    </citation>
    <scope>NUCLEOTIDE SEQUENCE</scope>
    <source>
        <strain evidence="2">SMH2532-1</strain>
    </source>
</reference>
<name>A0AA40CNC2_9PEZI</name>
<comment type="caution">
    <text evidence="2">The sequence shown here is derived from an EMBL/GenBank/DDBJ whole genome shotgun (WGS) entry which is preliminary data.</text>
</comment>
<gene>
    <name evidence="2" type="ORF">B0T16DRAFT_447618</name>
</gene>
<feature type="region of interest" description="Disordered" evidence="1">
    <location>
        <begin position="112"/>
        <end position="197"/>
    </location>
</feature>
<dbReference type="Proteomes" id="UP001174936">
    <property type="component" value="Unassembled WGS sequence"/>
</dbReference>
<proteinExistence type="predicted"/>
<sequence>MTPPDGWQAAGSERRTQPVPRKRGQPRPPTTPPQSARQTRSHRDVSPSPLPRPGKRQVPNYFRTSSDEDEQDNVRECVGNIGTYWECWDKACTYTVYEAHCPRSSGIPLSGTTAIQSNHPKSSGNQTIGPAHGTEPSTSSTDDVAWSHGRASLASSLPLRQTQRKGPMVGEVSSENENNDSPEDTEDSQFTGGVKAQ</sequence>
<accession>A0AA40CNC2</accession>
<evidence type="ECO:0000256" key="1">
    <source>
        <dbReference type="SAM" id="MobiDB-lite"/>
    </source>
</evidence>
<dbReference type="EMBL" id="JAULSV010000005">
    <property type="protein sequence ID" value="KAK0643748.1"/>
    <property type="molecule type" value="Genomic_DNA"/>
</dbReference>
<feature type="compositionally biased region" description="Polar residues" evidence="1">
    <location>
        <begin position="112"/>
        <end position="128"/>
    </location>
</feature>
<feature type="compositionally biased region" description="Acidic residues" evidence="1">
    <location>
        <begin position="177"/>
        <end position="187"/>
    </location>
</feature>
<evidence type="ECO:0000313" key="2">
    <source>
        <dbReference type="EMBL" id="KAK0643748.1"/>
    </source>
</evidence>
<dbReference type="AlphaFoldDB" id="A0AA40CNC2"/>
<organism evidence="2 3">
    <name type="scientific">Cercophora newfieldiana</name>
    <dbReference type="NCBI Taxonomy" id="92897"/>
    <lineage>
        <taxon>Eukaryota</taxon>
        <taxon>Fungi</taxon>
        <taxon>Dikarya</taxon>
        <taxon>Ascomycota</taxon>
        <taxon>Pezizomycotina</taxon>
        <taxon>Sordariomycetes</taxon>
        <taxon>Sordariomycetidae</taxon>
        <taxon>Sordariales</taxon>
        <taxon>Lasiosphaeriaceae</taxon>
        <taxon>Cercophora</taxon>
    </lineage>
</organism>
<keyword evidence="3" id="KW-1185">Reference proteome</keyword>
<feature type="region of interest" description="Disordered" evidence="1">
    <location>
        <begin position="1"/>
        <end position="72"/>
    </location>
</feature>
<protein>
    <submittedName>
        <fullName evidence="2">Uncharacterized protein</fullName>
    </submittedName>
</protein>
<evidence type="ECO:0000313" key="3">
    <source>
        <dbReference type="Proteomes" id="UP001174936"/>
    </source>
</evidence>